<dbReference type="EMBL" id="FBWG01000007">
    <property type="protein sequence ID" value="CUX20750.1"/>
    <property type="molecule type" value="Genomic_DNA"/>
</dbReference>
<accession>A0A1S7PFP8</accession>
<evidence type="ECO:0000313" key="1">
    <source>
        <dbReference type="EMBL" id="CUX20750.1"/>
    </source>
</evidence>
<evidence type="ECO:0000313" key="2">
    <source>
        <dbReference type="Proteomes" id="UP000191987"/>
    </source>
</evidence>
<reference evidence="1 2" key="1">
    <citation type="submission" date="2016-01" db="EMBL/GenBank/DDBJ databases">
        <authorList>
            <person name="Oliw E.H."/>
        </authorList>
    </citation>
    <scope>NUCLEOTIDE SEQUENCE [LARGE SCALE GENOMIC DNA]</scope>
    <source>
        <strain evidence="1 2">Zutra 3-1</strain>
    </source>
</reference>
<protein>
    <submittedName>
        <fullName evidence="1">Uncharacterized protein</fullName>
    </submittedName>
</protein>
<proteinExistence type="predicted"/>
<dbReference type="AlphaFoldDB" id="A0A1S7PFP8"/>
<name>A0A1S7PFP8_9HYPH</name>
<dbReference type="Proteomes" id="UP000191987">
    <property type="component" value="Unassembled WGS sequence"/>
</dbReference>
<sequence>MTLHKSRITTAFRLFAALDDSVSERSFVIVAAEEHWRIEVDFA</sequence>
<organism evidence="1 2">
    <name type="scientific">Agrobacterium deltaense Zutra 3/1</name>
    <dbReference type="NCBI Taxonomy" id="1183427"/>
    <lineage>
        <taxon>Bacteria</taxon>
        <taxon>Pseudomonadati</taxon>
        <taxon>Pseudomonadota</taxon>
        <taxon>Alphaproteobacteria</taxon>
        <taxon>Hyphomicrobiales</taxon>
        <taxon>Rhizobiaceae</taxon>
        <taxon>Rhizobium/Agrobacterium group</taxon>
        <taxon>Agrobacterium</taxon>
    </lineage>
</organism>
<gene>
    <name evidence="1" type="ORF">AGR7C_Cc150121</name>
</gene>